<keyword evidence="2" id="KW-1185">Reference proteome</keyword>
<accession>A0A423X5U4</accession>
<dbReference type="OrthoDB" id="3692311at2759"/>
<dbReference type="Proteomes" id="UP000283895">
    <property type="component" value="Unassembled WGS sequence"/>
</dbReference>
<organism evidence="1 2">
    <name type="scientific">Cytospora schulzeri</name>
    <dbReference type="NCBI Taxonomy" id="448051"/>
    <lineage>
        <taxon>Eukaryota</taxon>
        <taxon>Fungi</taxon>
        <taxon>Dikarya</taxon>
        <taxon>Ascomycota</taxon>
        <taxon>Pezizomycotina</taxon>
        <taxon>Sordariomycetes</taxon>
        <taxon>Sordariomycetidae</taxon>
        <taxon>Diaporthales</taxon>
        <taxon>Cytosporaceae</taxon>
        <taxon>Cytospora</taxon>
    </lineage>
</organism>
<proteinExistence type="predicted"/>
<gene>
    <name evidence="1" type="ORF">VMCG_01044</name>
</gene>
<dbReference type="STRING" id="356882.A0A423X5U4"/>
<dbReference type="EMBL" id="LKEA01000002">
    <property type="protein sequence ID" value="ROW11344.1"/>
    <property type="molecule type" value="Genomic_DNA"/>
</dbReference>
<evidence type="ECO:0000313" key="1">
    <source>
        <dbReference type="EMBL" id="ROW11344.1"/>
    </source>
</evidence>
<dbReference type="AlphaFoldDB" id="A0A423X5U4"/>
<sequence>MSINPIDTLGLSCPNGGEFYVCQNSEIQFLGCCASDPCADGSGSCPKSDLRYSSFDTDNIIIINFVEVNVGVNFGIHINLDHEWFNRELDVDPSGD</sequence>
<reference evidence="1 2" key="1">
    <citation type="submission" date="2015-09" db="EMBL/GenBank/DDBJ databases">
        <title>Host preference determinants of Valsa canker pathogens revealed by comparative genomics.</title>
        <authorList>
            <person name="Yin Z."/>
            <person name="Huang L."/>
        </authorList>
    </citation>
    <scope>NUCLEOTIDE SEQUENCE [LARGE SCALE GENOMIC DNA]</scope>
    <source>
        <strain evidence="1 2">03-1</strain>
    </source>
</reference>
<protein>
    <submittedName>
        <fullName evidence="1">Uncharacterized protein</fullName>
    </submittedName>
</protein>
<comment type="caution">
    <text evidence="1">The sequence shown here is derived from an EMBL/GenBank/DDBJ whole genome shotgun (WGS) entry which is preliminary data.</text>
</comment>
<evidence type="ECO:0000313" key="2">
    <source>
        <dbReference type="Proteomes" id="UP000283895"/>
    </source>
</evidence>
<name>A0A423X5U4_9PEZI</name>